<keyword evidence="5" id="KW-1185">Reference proteome</keyword>
<evidence type="ECO:0000313" key="4">
    <source>
        <dbReference type="EMBL" id="ALO44999.1"/>
    </source>
</evidence>
<dbReference type="InterPro" id="IPR043129">
    <property type="entry name" value="ATPase_NBD"/>
</dbReference>
<accession>A0A0S2K9I2</accession>
<dbReference type="RefSeq" id="WP_058023085.1">
    <property type="nucleotide sequence ID" value="NZ_CP013189.1"/>
</dbReference>
<comment type="similarity">
    <text evidence="1">Belongs to the NodU/CmcH family.</text>
</comment>
<dbReference type="EMBL" id="CP013189">
    <property type="protein sequence ID" value="ALO44999.1"/>
    <property type="molecule type" value="Genomic_DNA"/>
</dbReference>
<gene>
    <name evidence="4" type="ORF">PS2015_308</name>
</gene>
<dbReference type="KEGG" id="pspi:PS2015_308"/>
<evidence type="ECO:0000259" key="3">
    <source>
        <dbReference type="Pfam" id="PF16861"/>
    </source>
</evidence>
<dbReference type="Gene3D" id="3.90.870.20">
    <property type="entry name" value="Carbamoyltransferase, C-terminal domain"/>
    <property type="match status" value="1"/>
</dbReference>
<dbReference type="Pfam" id="PF16861">
    <property type="entry name" value="Carbam_trans_C"/>
    <property type="match status" value="1"/>
</dbReference>
<dbReference type="InterPro" id="IPR038152">
    <property type="entry name" value="Carbam_trans_C_sf"/>
</dbReference>
<dbReference type="Proteomes" id="UP000065641">
    <property type="component" value="Chromosome"/>
</dbReference>
<evidence type="ECO:0000313" key="5">
    <source>
        <dbReference type="Proteomes" id="UP000065641"/>
    </source>
</evidence>
<name>A0A0S2K9I2_9GAMM</name>
<reference evidence="4 5" key="1">
    <citation type="submission" date="2015-11" db="EMBL/GenBank/DDBJ databases">
        <authorList>
            <person name="Zhang Y."/>
            <person name="Guo Z."/>
        </authorList>
    </citation>
    <scope>NUCLEOTIDE SEQUENCE [LARGE SCALE GENOMIC DNA]</scope>
    <source>
        <strain evidence="4 5">KCTC 32221</strain>
    </source>
</reference>
<proteinExistence type="inferred from homology"/>
<dbReference type="GO" id="GO:0016740">
    <property type="term" value="F:transferase activity"/>
    <property type="evidence" value="ECO:0007669"/>
    <property type="project" value="UniProtKB-KW"/>
</dbReference>
<dbReference type="Gene3D" id="3.30.420.40">
    <property type="match status" value="2"/>
</dbReference>
<dbReference type="CDD" id="cd24098">
    <property type="entry name" value="ASKHA_NBD_TobZ_N"/>
    <property type="match status" value="1"/>
</dbReference>
<evidence type="ECO:0000256" key="1">
    <source>
        <dbReference type="ARBA" id="ARBA00006129"/>
    </source>
</evidence>
<keyword evidence="4" id="KW-0808">Transferase</keyword>
<evidence type="ECO:0000259" key="2">
    <source>
        <dbReference type="Pfam" id="PF02543"/>
    </source>
</evidence>
<dbReference type="PATRIC" id="fig|1249552.3.peg.313"/>
<dbReference type="InterPro" id="IPR051338">
    <property type="entry name" value="NodU/CmcH_Carbamoyltrnsfr"/>
</dbReference>
<dbReference type="PANTHER" id="PTHR34847">
    <property type="entry name" value="NODULATION PROTEIN U"/>
    <property type="match status" value="1"/>
</dbReference>
<dbReference type="SUPFAM" id="SSF53067">
    <property type="entry name" value="Actin-like ATPase domain"/>
    <property type="match status" value="1"/>
</dbReference>
<protein>
    <submittedName>
        <fullName evidence="4">Carbamoyltransferase</fullName>
    </submittedName>
</protein>
<sequence>MPLITLGLSGELGHDAAAALFIDGEVVAAVEEERLVRRKHAKGMMPLESVRYCLRSAKLKPRQIDQIAIAFAPISIFGPARWHYARRMWYAPDRALDALFNGNRRYRRYVRRIKDMLSELAIPWEKVRFVPVEHQLAHAASAYYLSGFQEKTAILSLDLRGEYATTLFAYGEAGRIHKIREFYEPDSLSGMYSAMCDYLGYDMLEGESKVMGIATYGNPEKYDLSMLADYSGKNFRINTQMIRTVGLRRYKRRSIGHPYSQDFIDTLGPRRAGDVFQDPYVHYAAGMQQLYEKIATGLVTHYLSDVIKETGRLVVAGTGAFNVKLNKRLLDLPWVKELSVLPVSGDAGTALGAAAYAIAAQSLPVRRLRHSYLGPRFTTDQCIRACKAHRDHPAYQILERPAEKAAELLAEGHLVAWFQGRMEFGPRALGNRSILGNPRISGSVQEINEKVKFREKWRAFSPSMLESLASQMIQSEHPADYMTIAFDVDPEWQSRFPAVVYKDGSCRAHVVRKASNPRFHALLEAVEAKTGYGIVMNTSLNRPGEAMICTPDDALDMFHGSDLEYLIMQDVLVTKKSDEEVAGW</sequence>
<feature type="domain" description="Carbamoyltransferase C-terminal" evidence="3">
    <location>
        <begin position="406"/>
        <end position="575"/>
    </location>
</feature>
<dbReference type="InterPro" id="IPR031730">
    <property type="entry name" value="Carbam_trans_C"/>
</dbReference>
<feature type="domain" description="Carbamoyltransferase" evidence="2">
    <location>
        <begin position="6"/>
        <end position="354"/>
    </location>
</feature>
<dbReference type="InterPro" id="IPR003696">
    <property type="entry name" value="Carbtransf_dom"/>
</dbReference>
<dbReference type="OrthoDB" id="9780777at2"/>
<dbReference type="STRING" id="1249552.PS2015_308"/>
<dbReference type="Pfam" id="PF02543">
    <property type="entry name" value="Carbam_trans_N"/>
    <property type="match status" value="1"/>
</dbReference>
<dbReference type="PANTHER" id="PTHR34847:SF1">
    <property type="entry name" value="NODULATION PROTEIN U"/>
    <property type="match status" value="1"/>
</dbReference>
<organism evidence="4 5">
    <name type="scientific">Pseudohongiella spirulinae</name>
    <dbReference type="NCBI Taxonomy" id="1249552"/>
    <lineage>
        <taxon>Bacteria</taxon>
        <taxon>Pseudomonadati</taxon>
        <taxon>Pseudomonadota</taxon>
        <taxon>Gammaproteobacteria</taxon>
        <taxon>Pseudomonadales</taxon>
        <taxon>Pseudohongiellaceae</taxon>
        <taxon>Pseudohongiella</taxon>
    </lineage>
</organism>
<dbReference type="AlphaFoldDB" id="A0A0S2K9I2"/>